<gene>
    <name evidence="1" type="ORF">HUJ06_011218</name>
</gene>
<dbReference type="Proteomes" id="UP000607653">
    <property type="component" value="Unassembled WGS sequence"/>
</dbReference>
<protein>
    <submittedName>
        <fullName evidence="1">Uncharacterized protein</fullName>
    </submittedName>
</protein>
<accession>A0A822YIL1</accession>
<evidence type="ECO:0000313" key="1">
    <source>
        <dbReference type="EMBL" id="DAD32367.1"/>
    </source>
</evidence>
<reference evidence="1 2" key="1">
    <citation type="journal article" date="2020" name="Mol. Biol. Evol.">
        <title>Distinct Expression and Methylation Patterns for Genes with Different Fates following a Single Whole-Genome Duplication in Flowering Plants.</title>
        <authorList>
            <person name="Shi T."/>
            <person name="Rahmani R.S."/>
            <person name="Gugger P.F."/>
            <person name="Wang M."/>
            <person name="Li H."/>
            <person name="Zhang Y."/>
            <person name="Li Z."/>
            <person name="Wang Q."/>
            <person name="Van de Peer Y."/>
            <person name="Marchal K."/>
            <person name="Chen J."/>
        </authorList>
    </citation>
    <scope>NUCLEOTIDE SEQUENCE [LARGE SCALE GENOMIC DNA]</scope>
    <source>
        <tissue evidence="1">Leaf</tissue>
    </source>
</reference>
<proteinExistence type="predicted"/>
<dbReference type="EMBL" id="DUZY01000003">
    <property type="protein sequence ID" value="DAD32367.1"/>
    <property type="molecule type" value="Genomic_DNA"/>
</dbReference>
<dbReference type="AlphaFoldDB" id="A0A822YIL1"/>
<evidence type="ECO:0000313" key="2">
    <source>
        <dbReference type="Proteomes" id="UP000607653"/>
    </source>
</evidence>
<comment type="caution">
    <text evidence="1">The sequence shown here is derived from an EMBL/GenBank/DDBJ whole genome shotgun (WGS) entry which is preliminary data.</text>
</comment>
<organism evidence="1 2">
    <name type="scientific">Nelumbo nucifera</name>
    <name type="common">Sacred lotus</name>
    <dbReference type="NCBI Taxonomy" id="4432"/>
    <lineage>
        <taxon>Eukaryota</taxon>
        <taxon>Viridiplantae</taxon>
        <taxon>Streptophyta</taxon>
        <taxon>Embryophyta</taxon>
        <taxon>Tracheophyta</taxon>
        <taxon>Spermatophyta</taxon>
        <taxon>Magnoliopsida</taxon>
        <taxon>Proteales</taxon>
        <taxon>Nelumbonaceae</taxon>
        <taxon>Nelumbo</taxon>
    </lineage>
</organism>
<name>A0A822YIL1_NELNU</name>
<sequence length="111" mass="12224">MVEGSYGAVNDMASTMMQKFWDSGLTLEPPEDEYDTQSELSALMASEGGSPGKCYPSLGLGNTFAFKLEDTKDRIHRFNSSTEKLDELVSAIVQRIGLNKRSVPDRDLVSI</sequence>
<keyword evidence="2" id="KW-1185">Reference proteome</keyword>